<keyword evidence="4" id="KW-1185">Reference proteome</keyword>
<protein>
    <recommendedName>
        <fullName evidence="2">F-box domain-containing protein</fullName>
    </recommendedName>
</protein>
<dbReference type="Pfam" id="PF03478">
    <property type="entry name" value="Beta-prop_KIB1-4"/>
    <property type="match status" value="1"/>
</dbReference>
<evidence type="ECO:0000256" key="1">
    <source>
        <dbReference type="SAM" id="MobiDB-lite"/>
    </source>
</evidence>
<proteinExistence type="predicted"/>
<dbReference type="InterPro" id="IPR005174">
    <property type="entry name" value="KIB1-4_b-propeller"/>
</dbReference>
<dbReference type="InterPro" id="IPR001810">
    <property type="entry name" value="F-box_dom"/>
</dbReference>
<feature type="compositionally biased region" description="Low complexity" evidence="1">
    <location>
        <begin position="23"/>
        <end position="36"/>
    </location>
</feature>
<organism evidence="3 4">
    <name type="scientific">Lithocarpus litseifolius</name>
    <dbReference type="NCBI Taxonomy" id="425828"/>
    <lineage>
        <taxon>Eukaryota</taxon>
        <taxon>Viridiplantae</taxon>
        <taxon>Streptophyta</taxon>
        <taxon>Embryophyta</taxon>
        <taxon>Tracheophyta</taxon>
        <taxon>Spermatophyta</taxon>
        <taxon>Magnoliopsida</taxon>
        <taxon>eudicotyledons</taxon>
        <taxon>Gunneridae</taxon>
        <taxon>Pentapetalae</taxon>
        <taxon>rosids</taxon>
        <taxon>fabids</taxon>
        <taxon>Fagales</taxon>
        <taxon>Fagaceae</taxon>
        <taxon>Lithocarpus</taxon>
    </lineage>
</organism>
<evidence type="ECO:0000313" key="4">
    <source>
        <dbReference type="Proteomes" id="UP001459277"/>
    </source>
</evidence>
<feature type="domain" description="F-box" evidence="2">
    <location>
        <begin position="68"/>
        <end position="109"/>
    </location>
</feature>
<dbReference type="Proteomes" id="UP001459277">
    <property type="component" value="Unassembled WGS sequence"/>
</dbReference>
<feature type="compositionally biased region" description="Polar residues" evidence="1">
    <location>
        <begin position="8"/>
        <end position="22"/>
    </location>
</feature>
<dbReference type="PANTHER" id="PTHR44586:SF25">
    <property type="entry name" value="(WILD MALAYSIAN BANANA) HYPOTHETICAL PROTEIN"/>
    <property type="match status" value="1"/>
</dbReference>
<feature type="region of interest" description="Disordered" evidence="1">
    <location>
        <begin position="1"/>
        <end position="36"/>
    </location>
</feature>
<reference evidence="3 4" key="1">
    <citation type="submission" date="2024-01" db="EMBL/GenBank/DDBJ databases">
        <title>A telomere-to-telomere, gap-free genome of sweet tea (Lithocarpus litseifolius).</title>
        <authorList>
            <person name="Zhou J."/>
        </authorList>
    </citation>
    <scope>NUCLEOTIDE SEQUENCE [LARGE SCALE GENOMIC DNA]</scope>
    <source>
        <strain evidence="3">Zhou-2022a</strain>
        <tissue evidence="3">Leaf</tissue>
    </source>
</reference>
<name>A0AAW2CPL1_9ROSI</name>
<accession>A0AAW2CPL1</accession>
<evidence type="ECO:0000259" key="2">
    <source>
        <dbReference type="SMART" id="SM00256"/>
    </source>
</evidence>
<dbReference type="PANTHER" id="PTHR44586">
    <property type="entry name" value="F-BOX DOMAIN CONTAINING PROTEIN, EXPRESSED"/>
    <property type="match status" value="1"/>
</dbReference>
<dbReference type="AlphaFoldDB" id="A0AAW2CPL1"/>
<comment type="caution">
    <text evidence="3">The sequence shown here is derived from an EMBL/GenBank/DDBJ whole genome shotgun (WGS) entry which is preliminary data.</text>
</comment>
<evidence type="ECO:0000313" key="3">
    <source>
        <dbReference type="EMBL" id="KAL0000131.1"/>
    </source>
</evidence>
<gene>
    <name evidence="3" type="ORF">SO802_019733</name>
</gene>
<dbReference type="EMBL" id="JAZDWU010000006">
    <property type="protein sequence ID" value="KAL0000131.1"/>
    <property type="molecule type" value="Genomic_DNA"/>
</dbReference>
<sequence length="455" mass="51203">MSSSSSSPTMEQEGLNNEQSKPSFQVSGTSTSTQVVSNINPTTKSSLLNTPTSVAVSHAVKMNKWSLLPMELLNLIEESLELYHDKVRLRCICSSWQSCLLKMPNHKQHQLPWLLLPHSVGTSCAFFDSLEKKVHKVELPEAGEKVFKGSAYGWVVVAEKSGAIFLLNPLTRNKIKLPPRSKFPDVRKYRADKVGNEYLIWVYSAVLAPGQYQSHDATHVLNYLLRKVILSSSPTSMDFVAVALYGEYGHLAYCKLGDKKWSLIDNKFPTCDDIIFHEGQLYALKCNGQLMVCDIDSCPKPIVTEVAPAYPRIQGGDMYLAGSSSGLMMVRRCIHVDRCSISNEEIYTRKTLSFMIFKLDTSGRNWYQVQSLGDDVLFLGLNSSLAISSHDYPVFKRNCIYFTDVNYNFGLKGTERPFDEGVFCLDEKKIEPLPTYSSDLNEVWPAPIWVTPNPY</sequence>
<dbReference type="SMART" id="SM00256">
    <property type="entry name" value="FBOX"/>
    <property type="match status" value="1"/>
</dbReference>